<feature type="region of interest" description="Disordered" evidence="4">
    <location>
        <begin position="1181"/>
        <end position="1203"/>
    </location>
</feature>
<keyword evidence="5" id="KW-0472">Membrane</keyword>
<feature type="region of interest" description="Disordered" evidence="4">
    <location>
        <begin position="942"/>
        <end position="963"/>
    </location>
</feature>
<dbReference type="InterPro" id="IPR013783">
    <property type="entry name" value="Ig-like_fold"/>
</dbReference>
<evidence type="ECO:0000256" key="5">
    <source>
        <dbReference type="SAM" id="Phobius"/>
    </source>
</evidence>
<dbReference type="Gene3D" id="2.160.20.10">
    <property type="entry name" value="Single-stranded right-handed beta-helix, Pectin lyase-like"/>
    <property type="match status" value="2"/>
</dbReference>
<keyword evidence="3" id="KW-0732">Signal</keyword>
<evidence type="ECO:0000256" key="2">
    <source>
        <dbReference type="ARBA" id="ARBA00022525"/>
    </source>
</evidence>
<dbReference type="Gene3D" id="2.60.40.10">
    <property type="entry name" value="Immunoglobulins"/>
    <property type="match status" value="2"/>
</dbReference>
<comment type="caution">
    <text evidence="8">The sequence shown here is derived from an EMBL/GenBank/DDBJ whole genome shotgun (WGS) entry which is preliminary data.</text>
</comment>
<keyword evidence="5" id="KW-1133">Transmembrane helix</keyword>
<evidence type="ECO:0000259" key="6">
    <source>
        <dbReference type="Pfam" id="PF13229"/>
    </source>
</evidence>
<accession>A0A956NDJ8</accession>
<feature type="transmembrane region" description="Helical" evidence="5">
    <location>
        <begin position="61"/>
        <end position="83"/>
    </location>
</feature>
<feature type="compositionally biased region" description="Low complexity" evidence="4">
    <location>
        <begin position="1181"/>
        <end position="1193"/>
    </location>
</feature>
<evidence type="ECO:0000256" key="3">
    <source>
        <dbReference type="ARBA" id="ARBA00022729"/>
    </source>
</evidence>
<reference evidence="8" key="1">
    <citation type="submission" date="2020-04" db="EMBL/GenBank/DDBJ databases">
        <authorList>
            <person name="Zhang T."/>
        </authorList>
    </citation>
    <scope>NUCLEOTIDE SEQUENCE</scope>
    <source>
        <strain evidence="8">HKST-UBA02</strain>
    </source>
</reference>
<feature type="domain" description="Right handed beta helix" evidence="6">
    <location>
        <begin position="1518"/>
        <end position="1666"/>
    </location>
</feature>
<dbReference type="Pfam" id="PF13229">
    <property type="entry name" value="Beta_helix"/>
    <property type="match status" value="1"/>
</dbReference>
<keyword evidence="5" id="KW-0812">Transmembrane</keyword>
<dbReference type="InterPro" id="IPR039448">
    <property type="entry name" value="Beta_helix"/>
</dbReference>
<name>A0A956NDJ8_UNCEI</name>
<evidence type="ECO:0000313" key="9">
    <source>
        <dbReference type="Proteomes" id="UP000739538"/>
    </source>
</evidence>
<dbReference type="SMART" id="SM00710">
    <property type="entry name" value="PbH1"/>
    <property type="match status" value="14"/>
</dbReference>
<dbReference type="InterPro" id="IPR012334">
    <property type="entry name" value="Pectin_lyas_fold"/>
</dbReference>
<dbReference type="Proteomes" id="UP000739538">
    <property type="component" value="Unassembled WGS sequence"/>
</dbReference>
<dbReference type="Pfam" id="PF17210">
    <property type="entry name" value="SdrD_B"/>
    <property type="match status" value="1"/>
</dbReference>
<dbReference type="EMBL" id="JAGQHS010000024">
    <property type="protein sequence ID" value="MCA9755505.1"/>
    <property type="molecule type" value="Genomic_DNA"/>
</dbReference>
<dbReference type="SUPFAM" id="SSF117074">
    <property type="entry name" value="Hypothetical protein PA1324"/>
    <property type="match status" value="2"/>
</dbReference>
<dbReference type="GO" id="GO:0005576">
    <property type="term" value="C:extracellular region"/>
    <property type="evidence" value="ECO:0007669"/>
    <property type="project" value="UniProtKB-SubCell"/>
</dbReference>
<evidence type="ECO:0000313" key="8">
    <source>
        <dbReference type="EMBL" id="MCA9755505.1"/>
    </source>
</evidence>
<protein>
    <submittedName>
        <fullName evidence="8">Right-handed parallel beta-helix repeat-containing protein</fullName>
    </submittedName>
</protein>
<evidence type="ECO:0000256" key="1">
    <source>
        <dbReference type="ARBA" id="ARBA00004613"/>
    </source>
</evidence>
<evidence type="ECO:0000259" key="7">
    <source>
        <dbReference type="Pfam" id="PF17210"/>
    </source>
</evidence>
<feature type="domain" description="SD-repeat containing protein B" evidence="7">
    <location>
        <begin position="518"/>
        <end position="571"/>
    </location>
</feature>
<reference evidence="8" key="2">
    <citation type="journal article" date="2021" name="Microbiome">
        <title>Successional dynamics and alternative stable states in a saline activated sludge microbial community over 9 years.</title>
        <authorList>
            <person name="Wang Y."/>
            <person name="Ye J."/>
            <person name="Ju F."/>
            <person name="Liu L."/>
            <person name="Boyd J.A."/>
            <person name="Deng Y."/>
            <person name="Parks D.H."/>
            <person name="Jiang X."/>
            <person name="Yin X."/>
            <person name="Woodcroft B.J."/>
            <person name="Tyson G.W."/>
            <person name="Hugenholtz P."/>
            <person name="Polz M.F."/>
            <person name="Zhang T."/>
        </authorList>
    </citation>
    <scope>NUCLEOTIDE SEQUENCE</scope>
    <source>
        <strain evidence="8">HKST-UBA02</strain>
    </source>
</reference>
<proteinExistence type="predicted"/>
<keyword evidence="2" id="KW-0964">Secreted</keyword>
<feature type="region of interest" description="Disordered" evidence="4">
    <location>
        <begin position="581"/>
        <end position="608"/>
    </location>
</feature>
<comment type="subcellular location">
    <subcellularLocation>
        <location evidence="1">Secreted</location>
    </subcellularLocation>
</comment>
<dbReference type="InterPro" id="IPR006626">
    <property type="entry name" value="PbH1"/>
</dbReference>
<organism evidence="8 9">
    <name type="scientific">Eiseniibacteriota bacterium</name>
    <dbReference type="NCBI Taxonomy" id="2212470"/>
    <lineage>
        <taxon>Bacteria</taxon>
        <taxon>Candidatus Eiseniibacteriota</taxon>
    </lineage>
</organism>
<gene>
    <name evidence="8" type="ORF">KDA27_06865</name>
</gene>
<sequence length="1892" mass="188902">MTGWDLIFTHQGATSTAMRRRARSRLAFAFAASVASGAPVGAPLDAPSREFASAVRTPRKLFALTLALPFLTLLLLALILASVEPAAASTFTVSNTSNTGVGSLRRAINDANGDVSEPHTIEFALSTGDPNYSGGIWTIPVASGLPYLSRAITIDGTTQSGYAGTPVIEIDGSATSGETAIGISANDCEIRGLTINRFASGVLISLESDGNVIAGNYLGTNSAGTSGVSSSSDAFYVAGANNTIGGTGSSDGNVIAGTYEAVFIEGVGSTGNVIQGNLIGWDAAGTTILGTGASAVYLYDGVSGTLIGGTETNAPNRIAGTTFNAIALDATAGSGNAIVSNSIAQNGDLAIDISDNGVTENDSGDLDSGPNGKLNFPVLTSAVESGGTVYVDYTLDVPAGTYRIEFFANPSGADPSGNGEGEVFAGADSVSHGGTGSTAFSHSFSGSAGDILTATTIAYSGSTFGSTSEFSDTRTAVAGTLYSIAGTVFEDVNYGGGSGADLTAANARAGGYTIERGGVTVELYDTSLEYVTTTTTAANGSYSFAGLTPARYTVRVVNSTVTSVRTGSDGSEVAVQTFRADGWGESSGDGAKTVGGEEPSSVDAGANSGSDTLLDLQAPAGVTTQSIVTADASSGDVSDVDFGFNFDTVVNTNDSGQGSLRQFILNANLLTDQASLAQAGLTSGAETSVFMIPSDADPLGRSADPNYDGTGNGEFTIQPLSALTGLIDPMRIDASTQTANIGDTNASGPEVELDGSGAGGGAGGLYFDAAGGSHVIVGLVINRFDSNAILVDNSDGNTFLGNYLGVDVTGLVDRGNGGSGLRVVGGSSGNVIGGSTAAERNVISGNGNYGIEFWDAGTTGNVVQGNYIGVGSDGTTALGNDNSGIMFGGGAATNTLGGTGSGEGNIIANSGFTGIEMLGVTTIENALLGNAVFGNTSIGIDLSEDGVTGNDPDDDDSGPNDLRNFPAITSATESGGTVTVDFTLDLGATLAGDYRIEFFTNPNGVDATNGEGEAFASAVTVSHGGTGSESFSHSFSGSAGDVLTATTTDSIPAGGYGNTSEFSAWYTVTALPTYSITGRVFEDVDFAGTASAYDGGVADALLDSVDVELYDADDSDAFLASTATGRSATGTFTFTGIPDGNYEVRVRSATIGDTDSPPRGGLNGTVPGTWPYPLPEMTWGSGSASYGGQSATADDTDTGDDAGPGDTYVSVTVSGGNVTGVDFGFAYNLIVRTADDGVADSARSDQGSLRQFLKNANAIGSANGTTANSSEFRMQEVANQSSGLDSWWRIVPLAALPALSDDGTTLDGSTLGANLGTDSNSLGPEVEIHGNALAATGLSLQADGVTVREIVVNGFTGTGIAVTGASATNNSIFGCYVGTDALGASASSNLDFGVWVTSSATGTVIGGSGAGEGNVVSGNGSNATEAGISVGTSTADVTILGNKIGTDRTGTAKIANMGPGIKMSAGDGITIGGSAPGEANVISGNGARGIDITDFAKNVTILGNHIGVGVTGSETTLGNGNDGIYVANFNDPSNIVIGGLGAGEANLIAENGSDGVVSVRSGAGDEVLGNTVRDNSGYGLDSSTNGLLVAGNYFVDNASGVILSDDTSGPSANDNDFLHNTVHGALSGPGITVAGLGANLRNNIVTGNATYGIYVSTGTMTESHNNVTDASTNPSNGSGRSNVSLDATDLNVDPLFVDSGNGDLSLTECTSPCINVGLDLGGSQPDMNGSDGGLYNGLAPDQGAFETSCTGLTLGITKRAFLPDGTPIAHGAVLPRGADVLYLLYITNPGPARTDISLQDVLDPAFEYQSGSIRVDSSASACIAGSCTTTEEQSIFTAAKAASAGTDAVDGDAVSYTAGTKTIDAGDESAANLQLDIPANSALGLLFEVKVR</sequence>
<dbReference type="InterPro" id="IPR011050">
    <property type="entry name" value="Pectin_lyase_fold/virulence"/>
</dbReference>
<dbReference type="InterPro" id="IPR033764">
    <property type="entry name" value="Sdr_B"/>
</dbReference>
<dbReference type="SUPFAM" id="SSF51126">
    <property type="entry name" value="Pectin lyase-like"/>
    <property type="match status" value="1"/>
</dbReference>
<evidence type="ECO:0000256" key="4">
    <source>
        <dbReference type="SAM" id="MobiDB-lite"/>
    </source>
</evidence>